<dbReference type="CDD" id="cd05930">
    <property type="entry name" value="A_NRPS"/>
    <property type="match status" value="1"/>
</dbReference>
<dbReference type="EMBL" id="JAPJDE010000002">
    <property type="protein sequence ID" value="MCX2848571.1"/>
    <property type="molecule type" value="Genomic_DNA"/>
</dbReference>
<dbReference type="SUPFAM" id="SSF56801">
    <property type="entry name" value="Acetyl-CoA synthetase-like"/>
    <property type="match status" value="1"/>
</dbReference>
<dbReference type="Gene3D" id="3.40.50.12780">
    <property type="entry name" value="N-terminal domain of ligase-like"/>
    <property type="match status" value="1"/>
</dbReference>
<feature type="region of interest" description="Disordered" evidence="4">
    <location>
        <begin position="734"/>
        <end position="754"/>
    </location>
</feature>
<feature type="domain" description="Carrier" evidence="5">
    <location>
        <begin position="487"/>
        <end position="561"/>
    </location>
</feature>
<sequence>MFAAASALGASVALTDGRRRISYEELVKQSVNVAVELARHGVQPGSTVAVMTAKTVNTPAVLLGILGAGCSYVAIDPASPPRRRSETLQAVRAAMLVTEHSGSASAAEVPTVEQRQLLYSESHGDPSKLPQGSPEDIAYVMFTSGSTGRPKGVLTEHGSVVRFVDAITAKLEIDHQSRFLQFYPMTFDSSIVDLWAVLVAGGCAVMAPAEARSGGQRLVDFLADNRISAAMLPPALLTELEERPAVPTLETLAYIGESMPDAVAERWGRGRRLVNVYGPTEVTVAATASAERSPSEAPPIGRALPGYEVHVLDEHMQAVPSGTVGELYIGGQTLARGYLGRPGMTAERFLPDPFSGRSGARLYKTGDRAVELPDGQLEFRGRTDHQVNVRGHRIELGEIENVLLELDGVRASLAMVTGTGSGASLVAFAASDRPSRDLLEELAERLPPHVLPSRLFSLASLPLNHHGKVDRPNLLELLRTSDRDAVALRGSTEVALGAIWSDVLGRPVGAQSSFLSVGGTSLQAVRVASVVLRDLGVVVSVSELLSDATIRDLADLLASPHRKPASQFPELTHHDSPSTRAASPNEESIWLQAAIDPRASIAYNETIAARVEDYADLVRLQTALDVVVSQHEAFRSSFHLRDDQLCVDIAPVVGVPIDVLDVSGDSDPAGAARMVLQERAAAPFDLEVAPLIRATLVHTGEREYMVAWTAHHLVIDALGFDEFDRVLAEAFERSSRSASSKTPHTGQQPPISPSDLARWRRRFASDASSDVQAQDVARMLEGVPTVLPPLRKALATGYTYRGSVVSARIPTDVYSRIEERGRAIGVTQFVQVAAAAGLAVATATGTTDLALAAPLAGRPTLGAERSVGYFANTALLRLRFAEDDEIVDVLRAFAGRVSAAIEHQYVPLRDVLDRVEGSRTLAGRPVAQLVVANQGPRRPNAALGSAPMYAVPIFNGTSRTDLSFELHEEGGGFLVDLIWSEDTVGKHLAERILASMQDVLDRLTALPLSATVSEATAGVEIRWTAPRTWSVVGSTGDR</sequence>
<dbReference type="RefSeq" id="WP_214518854.1">
    <property type="nucleotide sequence ID" value="NZ_CP104934.1"/>
</dbReference>
<dbReference type="Gene3D" id="3.30.559.30">
    <property type="entry name" value="Nonribosomal peptide synthetase, condensation domain"/>
    <property type="match status" value="1"/>
</dbReference>
<dbReference type="InterPro" id="IPR042099">
    <property type="entry name" value="ANL_N_sf"/>
</dbReference>
<comment type="caution">
    <text evidence="6">The sequence shown here is derived from an EMBL/GenBank/DDBJ whole genome shotgun (WGS) entry which is preliminary data.</text>
</comment>
<protein>
    <submittedName>
        <fullName evidence="6">Non-ribosomal peptide synthetase</fullName>
    </submittedName>
</protein>
<evidence type="ECO:0000313" key="6">
    <source>
        <dbReference type="EMBL" id="MCX2848571.1"/>
    </source>
</evidence>
<evidence type="ECO:0000256" key="1">
    <source>
        <dbReference type="ARBA" id="ARBA00001957"/>
    </source>
</evidence>
<comment type="cofactor">
    <cofactor evidence="1">
        <name>pantetheine 4'-phosphate</name>
        <dbReference type="ChEBI" id="CHEBI:47942"/>
    </cofactor>
</comment>
<dbReference type="InterPro" id="IPR045851">
    <property type="entry name" value="AMP-bd_C_sf"/>
</dbReference>
<keyword evidence="2" id="KW-0596">Phosphopantetheine</keyword>
<dbReference type="PROSITE" id="PS00455">
    <property type="entry name" value="AMP_BINDING"/>
    <property type="match status" value="1"/>
</dbReference>
<dbReference type="Gene3D" id="1.10.1200.10">
    <property type="entry name" value="ACP-like"/>
    <property type="match status" value="1"/>
</dbReference>
<dbReference type="SUPFAM" id="SSF52777">
    <property type="entry name" value="CoA-dependent acyltransferases"/>
    <property type="match status" value="2"/>
</dbReference>
<keyword evidence="7" id="KW-1185">Reference proteome</keyword>
<name>A0ABT3S1N4_9MICO</name>
<dbReference type="PANTHER" id="PTHR45527:SF1">
    <property type="entry name" value="FATTY ACID SYNTHASE"/>
    <property type="match status" value="1"/>
</dbReference>
<dbReference type="InterPro" id="IPR020806">
    <property type="entry name" value="PKS_PP-bd"/>
</dbReference>
<dbReference type="InterPro" id="IPR009081">
    <property type="entry name" value="PP-bd_ACP"/>
</dbReference>
<dbReference type="Pfam" id="PF00501">
    <property type="entry name" value="AMP-binding"/>
    <property type="match status" value="1"/>
</dbReference>
<dbReference type="InterPro" id="IPR036736">
    <property type="entry name" value="ACP-like_sf"/>
</dbReference>
<keyword evidence="3" id="KW-0597">Phosphoprotein</keyword>
<dbReference type="Pfam" id="PF00668">
    <property type="entry name" value="Condensation"/>
    <property type="match status" value="1"/>
</dbReference>
<dbReference type="Gene3D" id="3.30.559.10">
    <property type="entry name" value="Chloramphenicol acetyltransferase-like domain"/>
    <property type="match status" value="1"/>
</dbReference>
<organism evidence="6 7">
    <name type="scientific">Curtobacterium poinsettiae</name>
    <dbReference type="NCBI Taxonomy" id="159612"/>
    <lineage>
        <taxon>Bacteria</taxon>
        <taxon>Bacillati</taxon>
        <taxon>Actinomycetota</taxon>
        <taxon>Actinomycetes</taxon>
        <taxon>Micrococcales</taxon>
        <taxon>Microbacteriaceae</taxon>
        <taxon>Curtobacterium</taxon>
    </lineage>
</organism>
<dbReference type="InterPro" id="IPR023213">
    <property type="entry name" value="CAT-like_dom_sf"/>
</dbReference>
<dbReference type="Pfam" id="PF00550">
    <property type="entry name" value="PP-binding"/>
    <property type="match status" value="1"/>
</dbReference>
<dbReference type="Gene3D" id="3.30.300.30">
    <property type="match status" value="1"/>
</dbReference>
<gene>
    <name evidence="6" type="ORF">ORG12_07800</name>
</gene>
<evidence type="ECO:0000313" key="7">
    <source>
        <dbReference type="Proteomes" id="UP001207276"/>
    </source>
</evidence>
<evidence type="ECO:0000256" key="4">
    <source>
        <dbReference type="SAM" id="MobiDB-lite"/>
    </source>
</evidence>
<dbReference type="InterPro" id="IPR001242">
    <property type="entry name" value="Condensation_dom"/>
</dbReference>
<dbReference type="PROSITE" id="PS50075">
    <property type="entry name" value="CARRIER"/>
    <property type="match status" value="1"/>
</dbReference>
<dbReference type="InterPro" id="IPR010071">
    <property type="entry name" value="AA_adenyl_dom"/>
</dbReference>
<reference evidence="6 7" key="1">
    <citation type="submission" date="2022-11" db="EMBL/GenBank/DDBJ databases">
        <title>Taxonomy of Curtobacterium flaccumfaciens.</title>
        <authorList>
            <person name="Osdaghi E."/>
            <person name="Taghavi S.M."/>
            <person name="Hamidizade M."/>
            <person name="Abachi H."/>
            <person name="Fazliarab A."/>
            <person name="Baeyen S."/>
            <person name="Portier P."/>
            <person name="Van Vaerenbergh J."/>
            <person name="Jacques M.-A."/>
        </authorList>
    </citation>
    <scope>NUCLEOTIDE SEQUENCE [LARGE SCALE GENOMIC DNA]</scope>
    <source>
        <strain evidence="6 7">LMG 3715</strain>
    </source>
</reference>
<dbReference type="InterPro" id="IPR020845">
    <property type="entry name" value="AMP-binding_CS"/>
</dbReference>
<dbReference type="SMART" id="SM00823">
    <property type="entry name" value="PKS_PP"/>
    <property type="match status" value="1"/>
</dbReference>
<dbReference type="Proteomes" id="UP001207276">
    <property type="component" value="Unassembled WGS sequence"/>
</dbReference>
<dbReference type="PANTHER" id="PTHR45527">
    <property type="entry name" value="NONRIBOSOMAL PEPTIDE SYNTHETASE"/>
    <property type="match status" value="1"/>
</dbReference>
<evidence type="ECO:0000259" key="5">
    <source>
        <dbReference type="PROSITE" id="PS50075"/>
    </source>
</evidence>
<dbReference type="SUPFAM" id="SSF47336">
    <property type="entry name" value="ACP-like"/>
    <property type="match status" value="1"/>
</dbReference>
<dbReference type="InterPro" id="IPR000873">
    <property type="entry name" value="AMP-dep_synth/lig_dom"/>
</dbReference>
<evidence type="ECO:0000256" key="2">
    <source>
        <dbReference type="ARBA" id="ARBA00022450"/>
    </source>
</evidence>
<proteinExistence type="predicted"/>
<accession>A0ABT3S1N4</accession>
<dbReference type="NCBIfam" id="TIGR01733">
    <property type="entry name" value="AA-adenyl-dom"/>
    <property type="match status" value="1"/>
</dbReference>
<feature type="region of interest" description="Disordered" evidence="4">
    <location>
        <begin position="564"/>
        <end position="583"/>
    </location>
</feature>
<evidence type="ECO:0000256" key="3">
    <source>
        <dbReference type="ARBA" id="ARBA00022553"/>
    </source>
</evidence>